<sequence>MKEKYFIIEPLKNPVKGYYFEGETWNGWEQPSFERSVMRELIEEFKDAGYQAWEEGEGDSFVVVDDPESNLSTIFRPVLKNGGEKTINLYQSNAPWAWEKS</sequence>
<dbReference type="RefSeq" id="WP_115336769.1">
    <property type="nucleotide sequence ID" value="NZ_UGGP01000003.1"/>
</dbReference>
<dbReference type="Proteomes" id="UP000254060">
    <property type="component" value="Unassembled WGS sequence"/>
</dbReference>
<dbReference type="AlphaFoldDB" id="A0A377HH89"/>
<evidence type="ECO:0000313" key="2">
    <source>
        <dbReference type="Proteomes" id="UP000254060"/>
    </source>
</evidence>
<dbReference type="OrthoDB" id="899317at91061"/>
<protein>
    <submittedName>
        <fullName evidence="1">Uncharacterized protein</fullName>
    </submittedName>
</protein>
<dbReference type="EMBL" id="UGGP01000003">
    <property type="protein sequence ID" value="STO53299.1"/>
    <property type="molecule type" value="Genomic_DNA"/>
</dbReference>
<evidence type="ECO:0000313" key="1">
    <source>
        <dbReference type="EMBL" id="STO53299.1"/>
    </source>
</evidence>
<reference evidence="1 2" key="1">
    <citation type="submission" date="2018-06" db="EMBL/GenBank/DDBJ databases">
        <authorList>
            <consortium name="Pathogen Informatics"/>
            <person name="Doyle S."/>
        </authorList>
    </citation>
    <scope>NUCLEOTIDE SEQUENCE [LARGE SCALE GENOMIC DNA]</scope>
    <source>
        <strain evidence="1 2">NCTC13163</strain>
    </source>
</reference>
<name>A0A377HH89_9BACL</name>
<organism evidence="1 2">
    <name type="scientific">Exiguobacterium aurantiacum</name>
    <dbReference type="NCBI Taxonomy" id="33987"/>
    <lineage>
        <taxon>Bacteria</taxon>
        <taxon>Bacillati</taxon>
        <taxon>Bacillota</taxon>
        <taxon>Bacilli</taxon>
        <taxon>Bacillales</taxon>
        <taxon>Bacillales Family XII. Incertae Sedis</taxon>
        <taxon>Exiguobacterium</taxon>
    </lineage>
</organism>
<proteinExistence type="predicted"/>
<accession>A0A377HH89</accession>
<gene>
    <name evidence="1" type="ORF">NCTC13163_03280</name>
</gene>